<comment type="caution">
    <text evidence="2">The sequence shown here is derived from an EMBL/GenBank/DDBJ whole genome shotgun (WGS) entry which is preliminary data.</text>
</comment>
<dbReference type="Proteomes" id="UP000260649">
    <property type="component" value="Unassembled WGS sequence"/>
</dbReference>
<gene>
    <name evidence="2" type="ORF">DV520_12080</name>
</gene>
<protein>
    <recommendedName>
        <fullName evidence="1">Treble clef zinc finger domain-containing protein</fullName>
    </recommendedName>
</protein>
<dbReference type="RefSeq" id="WP_165850115.1">
    <property type="nucleotide sequence ID" value="NZ_QIML01000059.1"/>
</dbReference>
<dbReference type="GeneID" id="97996465"/>
<accession>A0A3E2B0P4</accession>
<reference evidence="2 3" key="1">
    <citation type="submission" date="2018-07" db="EMBL/GenBank/DDBJ databases">
        <title>GABA Modulating Bacteria of the Human Gut Microbiota.</title>
        <authorList>
            <person name="Strandwitz P."/>
            <person name="Kim K.H."/>
            <person name="Terekhova D."/>
            <person name="Liu J.K."/>
            <person name="Sharma A."/>
            <person name="Levering J."/>
            <person name="Mcdonald D."/>
            <person name="Dietrich D."/>
            <person name="Ramadhar T.R."/>
            <person name="Lekbua A."/>
            <person name="Mroue N."/>
            <person name="Liston C."/>
            <person name="Stewart E.J."/>
            <person name="Dubin M.J."/>
            <person name="Zengler K."/>
            <person name="Knight R."/>
            <person name="Gilbert J.A."/>
            <person name="Clardy J."/>
            <person name="Lewis K."/>
        </authorList>
    </citation>
    <scope>NUCLEOTIDE SEQUENCE [LARGE SCALE GENOMIC DNA]</scope>
    <source>
        <strain evidence="2 3">KLE1738</strain>
    </source>
</reference>
<sequence length="53" mass="6276">MRESLYDYCTRTRRQALLEEWDVEGNGALTPLALSHGSRQKVWWRCGAGHRWQ</sequence>
<proteinExistence type="predicted"/>
<feature type="domain" description="Treble clef zinc finger" evidence="1">
    <location>
        <begin position="17"/>
        <end position="53"/>
    </location>
</feature>
<dbReference type="EMBL" id="QQRQ01000059">
    <property type="protein sequence ID" value="RFT05556.1"/>
    <property type="molecule type" value="Genomic_DNA"/>
</dbReference>
<feature type="non-terminal residue" evidence="2">
    <location>
        <position position="53"/>
    </location>
</feature>
<name>A0A3E2B0P4_9FIRM</name>
<evidence type="ECO:0000259" key="1">
    <source>
        <dbReference type="Pfam" id="PF14311"/>
    </source>
</evidence>
<dbReference type="AlphaFoldDB" id="A0A3E2B0P4"/>
<dbReference type="InterPro" id="IPR025487">
    <property type="entry name" value="DUF4379"/>
</dbReference>
<keyword evidence="3" id="KW-1185">Reference proteome</keyword>
<dbReference type="Pfam" id="PF14311">
    <property type="entry name" value="DUF4379"/>
    <property type="match status" value="1"/>
</dbReference>
<organism evidence="2 3">
    <name type="scientific">Evtepia gabavorous</name>
    <dbReference type="NCBI Taxonomy" id="2211183"/>
    <lineage>
        <taxon>Bacteria</taxon>
        <taxon>Bacillati</taxon>
        <taxon>Bacillota</taxon>
        <taxon>Clostridia</taxon>
        <taxon>Eubacteriales</taxon>
        <taxon>Evtepia</taxon>
    </lineage>
</organism>
<evidence type="ECO:0000313" key="2">
    <source>
        <dbReference type="EMBL" id="RFT05556.1"/>
    </source>
</evidence>
<evidence type="ECO:0000313" key="3">
    <source>
        <dbReference type="Proteomes" id="UP000260649"/>
    </source>
</evidence>